<evidence type="ECO:0000259" key="2">
    <source>
        <dbReference type="Pfam" id="PF13579"/>
    </source>
</evidence>
<gene>
    <name evidence="3" type="ORF">BG36_08255</name>
    <name evidence="4" type="ORF">DES43_105135</name>
</gene>
<protein>
    <submittedName>
        <fullName evidence="3">Glycosyl transferase</fullName>
    </submittedName>
</protein>
<comment type="caution">
    <text evidence="3">The sequence shown here is derived from an EMBL/GenBank/DDBJ whole genome shotgun (WGS) entry which is preliminary data.</text>
</comment>
<dbReference type="Gene3D" id="3.40.50.2000">
    <property type="entry name" value="Glycogen Phosphorylase B"/>
    <property type="match status" value="2"/>
</dbReference>
<dbReference type="RefSeq" id="WP_035023197.1">
    <property type="nucleotide sequence ID" value="NZ_KK073878.1"/>
</dbReference>
<dbReference type="Pfam" id="PF00534">
    <property type="entry name" value="Glycos_transf_1"/>
    <property type="match status" value="1"/>
</dbReference>
<dbReference type="Pfam" id="PF13579">
    <property type="entry name" value="Glyco_trans_4_4"/>
    <property type="match status" value="1"/>
</dbReference>
<dbReference type="PANTHER" id="PTHR45947">
    <property type="entry name" value="SULFOQUINOVOSYL TRANSFERASE SQD2"/>
    <property type="match status" value="1"/>
</dbReference>
<dbReference type="PANTHER" id="PTHR45947:SF3">
    <property type="entry name" value="SULFOQUINOVOSYL TRANSFERASE SQD2"/>
    <property type="match status" value="1"/>
</dbReference>
<dbReference type="AlphaFoldDB" id="A0A011U149"/>
<dbReference type="OrthoDB" id="185319at2"/>
<organism evidence="3 5">
    <name type="scientific">Aquamicrobium defluvii</name>
    <dbReference type="NCBI Taxonomy" id="69279"/>
    <lineage>
        <taxon>Bacteria</taxon>
        <taxon>Pseudomonadati</taxon>
        <taxon>Pseudomonadota</taxon>
        <taxon>Alphaproteobacteria</taxon>
        <taxon>Hyphomicrobiales</taxon>
        <taxon>Phyllobacteriaceae</taxon>
        <taxon>Aquamicrobium</taxon>
    </lineage>
</organism>
<dbReference type="STRING" id="69279.BG36_08255"/>
<dbReference type="HOGENOM" id="CLU_009583_11_2_5"/>
<evidence type="ECO:0000313" key="3">
    <source>
        <dbReference type="EMBL" id="EXL10137.1"/>
    </source>
</evidence>
<feature type="domain" description="Glycosyl transferase family 1" evidence="1">
    <location>
        <begin position="214"/>
        <end position="382"/>
    </location>
</feature>
<reference evidence="3 5" key="1">
    <citation type="submission" date="2014-02" db="EMBL/GenBank/DDBJ databases">
        <title>Aquamicrobium defluvii Genome sequencing.</title>
        <authorList>
            <person name="Wang X."/>
        </authorList>
    </citation>
    <scope>NUCLEOTIDE SEQUENCE [LARGE SCALE GENOMIC DNA]</scope>
    <source>
        <strain evidence="3 5">W13Z1</strain>
    </source>
</reference>
<dbReference type="SUPFAM" id="SSF53756">
    <property type="entry name" value="UDP-Glycosyltransferase/glycogen phosphorylase"/>
    <property type="match status" value="1"/>
</dbReference>
<evidence type="ECO:0000259" key="1">
    <source>
        <dbReference type="Pfam" id="PF00534"/>
    </source>
</evidence>
<feature type="domain" description="Glycosyltransferase subfamily 4-like N-terminal" evidence="2">
    <location>
        <begin position="18"/>
        <end position="200"/>
    </location>
</feature>
<evidence type="ECO:0000313" key="4">
    <source>
        <dbReference type="EMBL" id="TDR36468.1"/>
    </source>
</evidence>
<keyword evidence="6" id="KW-1185">Reference proteome</keyword>
<dbReference type="EMBL" id="SNZF01000005">
    <property type="protein sequence ID" value="TDR36468.1"/>
    <property type="molecule type" value="Genomic_DNA"/>
</dbReference>
<dbReference type="InterPro" id="IPR028098">
    <property type="entry name" value="Glyco_trans_4-like_N"/>
</dbReference>
<proteinExistence type="predicted"/>
<dbReference type="InterPro" id="IPR050194">
    <property type="entry name" value="Glycosyltransferase_grp1"/>
</dbReference>
<evidence type="ECO:0000313" key="5">
    <source>
        <dbReference type="Proteomes" id="UP000019849"/>
    </source>
</evidence>
<evidence type="ECO:0000313" key="6">
    <source>
        <dbReference type="Proteomes" id="UP000294958"/>
    </source>
</evidence>
<keyword evidence="3" id="KW-0808">Transferase</keyword>
<reference evidence="4 6" key="2">
    <citation type="submission" date="2019-03" db="EMBL/GenBank/DDBJ databases">
        <title>Genomic Encyclopedia of Type Strains, Phase IV (KMG-IV): sequencing the most valuable type-strain genomes for metagenomic binning, comparative biology and taxonomic classification.</title>
        <authorList>
            <person name="Goeker M."/>
        </authorList>
    </citation>
    <scope>NUCLEOTIDE SEQUENCE [LARGE SCALE GENOMIC DNA]</scope>
    <source>
        <strain evidence="4 6">DSM 11603</strain>
    </source>
</reference>
<dbReference type="EMBL" id="JENY01000002">
    <property type="protein sequence ID" value="EXL10137.1"/>
    <property type="molecule type" value="Genomic_DNA"/>
</dbReference>
<accession>A0A011U149</accession>
<sequence length="427" mass="47803">MHILFLTDNFPPEVNAPASRTFEHCREWVEAGHKVTVITCAPNFPAGKLFEGYKNRLFGRETMAGIDVVRVWSYITANEGFLRRTLDYVSFMLTATPASLAIARPDIVVATSPQFFTACAGYAVSRLRRVPFMFELRDLWPESIRAVGAMKESGLLTALEKLELFLYRKAATIVPVTHSFKAKLCERGVDPGKIHVVTNGADLQLFQRVSKDRELSESLGIQGKFVAGYIGTHGLAHALDTLLDAAVLLRDEGRDDIHLLFLGGGATRAALAERAEMLKLDNVTFLDSVPKAEVVRYWSLLDASVIHLRRTDLFTTVIPSKLFESMAMGIPVLHGVRGESADIVEREEAGLTFEPENPAELRDRLVRMAEDRPLCERLAQNGMAGARKYDRKYLARKMLHIIEDCAMKNSSRHKEEKALSDSDIRRK</sequence>
<name>A0A011U149_9HYPH</name>
<dbReference type="Proteomes" id="UP000019849">
    <property type="component" value="Unassembled WGS sequence"/>
</dbReference>
<dbReference type="GO" id="GO:0016758">
    <property type="term" value="F:hexosyltransferase activity"/>
    <property type="evidence" value="ECO:0007669"/>
    <property type="project" value="TreeGrafter"/>
</dbReference>
<dbReference type="eggNOG" id="COG0438">
    <property type="taxonomic scope" value="Bacteria"/>
</dbReference>
<dbReference type="PATRIC" id="fig|69279.3.peg.556"/>
<dbReference type="InterPro" id="IPR001296">
    <property type="entry name" value="Glyco_trans_1"/>
</dbReference>
<dbReference type="Proteomes" id="UP000294958">
    <property type="component" value="Unassembled WGS sequence"/>
</dbReference>
<dbReference type="CDD" id="cd03794">
    <property type="entry name" value="GT4_WbuB-like"/>
    <property type="match status" value="1"/>
</dbReference>